<gene>
    <name evidence="2" type="ORF">AVDCRST_MAG15-639</name>
</gene>
<accession>A0A6J4NNF8</accession>
<organism evidence="2">
    <name type="scientific">uncultured Rubellimicrobium sp</name>
    <dbReference type="NCBI Taxonomy" id="543078"/>
    <lineage>
        <taxon>Bacteria</taxon>
        <taxon>Pseudomonadati</taxon>
        <taxon>Pseudomonadota</taxon>
        <taxon>Alphaproteobacteria</taxon>
        <taxon>Rhodobacterales</taxon>
        <taxon>Roseobacteraceae</taxon>
        <taxon>Rubellimicrobium</taxon>
        <taxon>environmental samples</taxon>
    </lineage>
</organism>
<reference evidence="2" key="1">
    <citation type="submission" date="2020-02" db="EMBL/GenBank/DDBJ databases">
        <authorList>
            <person name="Meier V. D."/>
        </authorList>
    </citation>
    <scope>NUCLEOTIDE SEQUENCE</scope>
    <source>
        <strain evidence="2">AVDCRST_MAG15</strain>
    </source>
</reference>
<dbReference type="EMBL" id="CADCUU010000077">
    <property type="protein sequence ID" value="CAA9392667.1"/>
    <property type="molecule type" value="Genomic_DNA"/>
</dbReference>
<protein>
    <submittedName>
        <fullName evidence="2">Uncharacterized protein</fullName>
    </submittedName>
</protein>
<evidence type="ECO:0000256" key="1">
    <source>
        <dbReference type="SAM" id="MobiDB-lite"/>
    </source>
</evidence>
<name>A0A6J4NNF8_9RHOB</name>
<evidence type="ECO:0000313" key="2">
    <source>
        <dbReference type="EMBL" id="CAA9392667.1"/>
    </source>
</evidence>
<sequence>MTDGLDAIGEAAGRVVAEAGEAAFALADLMQNAVWMGREAPDQHKAGQTRIDTEEGPQDDRRAG</sequence>
<dbReference type="AlphaFoldDB" id="A0A6J4NNF8"/>
<proteinExistence type="predicted"/>
<feature type="region of interest" description="Disordered" evidence="1">
    <location>
        <begin position="38"/>
        <end position="64"/>
    </location>
</feature>